<dbReference type="AlphaFoldDB" id="A0A0U1L2W1"/>
<dbReference type="Pfam" id="PF01976">
    <property type="entry name" value="DUF116"/>
    <property type="match status" value="1"/>
</dbReference>
<evidence type="ECO:0000313" key="2">
    <source>
        <dbReference type="Proteomes" id="UP000049855"/>
    </source>
</evidence>
<organism evidence="1 2">
    <name type="scientific">Sporomusa ovata</name>
    <dbReference type="NCBI Taxonomy" id="2378"/>
    <lineage>
        <taxon>Bacteria</taxon>
        <taxon>Bacillati</taxon>
        <taxon>Bacillota</taxon>
        <taxon>Negativicutes</taxon>
        <taxon>Selenomonadales</taxon>
        <taxon>Sporomusaceae</taxon>
        <taxon>Sporomusa</taxon>
    </lineage>
</organism>
<dbReference type="GO" id="GO:0016874">
    <property type="term" value="F:ligase activity"/>
    <property type="evidence" value="ECO:0007669"/>
    <property type="project" value="UniProtKB-KW"/>
</dbReference>
<dbReference type="Proteomes" id="UP000049855">
    <property type="component" value="Unassembled WGS sequence"/>
</dbReference>
<evidence type="ECO:0000313" key="1">
    <source>
        <dbReference type="EMBL" id="CQR73483.1"/>
    </source>
</evidence>
<gene>
    <name evidence="1" type="ORF">SpAn4DRAFT_5144</name>
</gene>
<dbReference type="InterPro" id="IPR002829">
    <property type="entry name" value="DUF116"/>
</dbReference>
<sequence length="188" mass="21651">MMQDHGLRTQLMELGILQEEMKDITVVGNWFNEGVWATLPDLFQQAVIPLLLPYCAKKVDCKFRYTEGCGRCGQCDMGEAFTLAEEYGMEPITIQNYEMLEEKLKLLKKRGCKVFFGTCCKRFWTKHCQDFERIGLPGILINVDNSTCYEAGTDKKAYKGKFENQIRLKNEFMRRVVHGIKNSSLPPA</sequence>
<keyword evidence="1" id="KW-0436">Ligase</keyword>
<accession>A0A0U1L2W1</accession>
<keyword evidence="2" id="KW-1185">Reference proteome</keyword>
<reference evidence="2" key="1">
    <citation type="submission" date="2015-03" db="EMBL/GenBank/DDBJ databases">
        <authorList>
            <person name="Nijsse Bart"/>
        </authorList>
    </citation>
    <scope>NUCLEOTIDE SEQUENCE [LARGE SCALE GENOMIC DNA]</scope>
</reference>
<dbReference type="EMBL" id="CTRP01000013">
    <property type="protein sequence ID" value="CQR73483.1"/>
    <property type="molecule type" value="Genomic_DNA"/>
</dbReference>
<protein>
    <submittedName>
        <fullName evidence="1">Lipoate-protein ligase A</fullName>
    </submittedName>
</protein>
<name>A0A0U1L2W1_9FIRM</name>
<proteinExistence type="predicted"/>